<dbReference type="RefSeq" id="WP_286052385.1">
    <property type="nucleotide sequence ID" value="NZ_JASVWF010000002.1"/>
</dbReference>
<comment type="caution">
    <text evidence="3">The sequence shown here is derived from an EMBL/GenBank/DDBJ whole genome shotgun (WGS) entry which is preliminary data.</text>
</comment>
<name>A0ABT7M658_9PSEU</name>
<organism evidence="3 4">
    <name type="scientific">Actinomycetospora termitidis</name>
    <dbReference type="NCBI Taxonomy" id="3053470"/>
    <lineage>
        <taxon>Bacteria</taxon>
        <taxon>Bacillati</taxon>
        <taxon>Actinomycetota</taxon>
        <taxon>Actinomycetes</taxon>
        <taxon>Pseudonocardiales</taxon>
        <taxon>Pseudonocardiaceae</taxon>
        <taxon>Actinomycetospora</taxon>
    </lineage>
</organism>
<protein>
    <submittedName>
        <fullName evidence="3">SDR family NAD(P)-dependent oxidoreductase</fullName>
    </submittedName>
</protein>
<dbReference type="PROSITE" id="PS00061">
    <property type="entry name" value="ADH_SHORT"/>
    <property type="match status" value="1"/>
</dbReference>
<dbReference type="Pfam" id="PF13561">
    <property type="entry name" value="adh_short_C2"/>
    <property type="match status" value="1"/>
</dbReference>
<comment type="similarity">
    <text evidence="1">Belongs to the short-chain dehydrogenases/reductases (SDR) family.</text>
</comment>
<dbReference type="SUPFAM" id="SSF51735">
    <property type="entry name" value="NAD(P)-binding Rossmann-fold domains"/>
    <property type="match status" value="1"/>
</dbReference>
<keyword evidence="2" id="KW-0560">Oxidoreductase</keyword>
<dbReference type="EMBL" id="JASVWF010000002">
    <property type="protein sequence ID" value="MDL5156139.1"/>
    <property type="molecule type" value="Genomic_DNA"/>
</dbReference>
<dbReference type="Proteomes" id="UP001231924">
    <property type="component" value="Unassembled WGS sequence"/>
</dbReference>
<dbReference type="CDD" id="cd05233">
    <property type="entry name" value="SDR_c"/>
    <property type="match status" value="1"/>
</dbReference>
<evidence type="ECO:0000256" key="1">
    <source>
        <dbReference type="ARBA" id="ARBA00006484"/>
    </source>
</evidence>
<evidence type="ECO:0000256" key="2">
    <source>
        <dbReference type="ARBA" id="ARBA00023002"/>
    </source>
</evidence>
<dbReference type="PANTHER" id="PTHR42760">
    <property type="entry name" value="SHORT-CHAIN DEHYDROGENASES/REDUCTASES FAMILY MEMBER"/>
    <property type="match status" value="1"/>
</dbReference>
<dbReference type="InterPro" id="IPR020904">
    <property type="entry name" value="Sc_DH/Rdtase_CS"/>
</dbReference>
<dbReference type="InterPro" id="IPR036291">
    <property type="entry name" value="NAD(P)-bd_dom_sf"/>
</dbReference>
<sequence length="267" mass="26911">MSLAADPDVVPSYPGLLRLDGRTVVVLGAGAGMGRQSVHALAQAGASVVCVDRELDLAAVVAEEVGGHAVGADVTDRAAMDRAFAEAAGHGPVTGVVDVVGMALMGAIDEFDDDRWDQQFAVCLRHVLLTVQIGGAAVANAGGGALVFVGSGSGDAYCPGQAVYGASKAAVHRLATSAGRELAPRGVRVNVVAPGLTRTPRLDAALPASAWTDYERRIPRGRAGTPAEIAGPILFLISELSAYVNGQVLTVDGGLGGSLPALGTAEP</sequence>
<evidence type="ECO:0000313" key="4">
    <source>
        <dbReference type="Proteomes" id="UP001231924"/>
    </source>
</evidence>
<reference evidence="3 4" key="1">
    <citation type="submission" date="2023-06" db="EMBL/GenBank/DDBJ databases">
        <title>Actinomycetospora Odt1-22.</title>
        <authorList>
            <person name="Supong K."/>
        </authorList>
    </citation>
    <scope>NUCLEOTIDE SEQUENCE [LARGE SCALE GENOMIC DNA]</scope>
    <source>
        <strain evidence="3 4">Odt1-22</strain>
    </source>
</reference>
<dbReference type="PANTHER" id="PTHR42760:SF133">
    <property type="entry name" value="3-OXOACYL-[ACYL-CARRIER-PROTEIN] REDUCTASE"/>
    <property type="match status" value="1"/>
</dbReference>
<evidence type="ECO:0000313" key="3">
    <source>
        <dbReference type="EMBL" id="MDL5156139.1"/>
    </source>
</evidence>
<dbReference type="Gene3D" id="3.40.50.720">
    <property type="entry name" value="NAD(P)-binding Rossmann-like Domain"/>
    <property type="match status" value="1"/>
</dbReference>
<gene>
    <name evidence="3" type="ORF">QRT03_09245</name>
</gene>
<dbReference type="PRINTS" id="PR00081">
    <property type="entry name" value="GDHRDH"/>
</dbReference>
<accession>A0ABT7M658</accession>
<proteinExistence type="inferred from homology"/>
<dbReference type="InterPro" id="IPR002347">
    <property type="entry name" value="SDR_fam"/>
</dbReference>
<keyword evidence="4" id="KW-1185">Reference proteome</keyword>